<sequence>MAAALARLHCGMVGLDLETFWYPIPPARSAAYYLLLSPAYLHVQSSSVRHFVGFVLDLEKHQYTPHRYQSMSSGEGPCCEPQSTYCLTSSPTCTRFTQANPAM</sequence>
<accession>A0A420Y6L4</accession>
<evidence type="ECO:0000313" key="2">
    <source>
        <dbReference type="Proteomes" id="UP000275385"/>
    </source>
</evidence>
<dbReference type="Proteomes" id="UP000275385">
    <property type="component" value="Unassembled WGS sequence"/>
</dbReference>
<organism evidence="1 2">
    <name type="scientific">Coniochaeta pulveracea</name>
    <dbReference type="NCBI Taxonomy" id="177199"/>
    <lineage>
        <taxon>Eukaryota</taxon>
        <taxon>Fungi</taxon>
        <taxon>Dikarya</taxon>
        <taxon>Ascomycota</taxon>
        <taxon>Pezizomycotina</taxon>
        <taxon>Sordariomycetes</taxon>
        <taxon>Sordariomycetidae</taxon>
        <taxon>Coniochaetales</taxon>
        <taxon>Coniochaetaceae</taxon>
        <taxon>Coniochaeta</taxon>
    </lineage>
</organism>
<evidence type="ECO:0000313" key="1">
    <source>
        <dbReference type="EMBL" id="RKU43524.1"/>
    </source>
</evidence>
<gene>
    <name evidence="1" type="ORF">DL546_006332</name>
</gene>
<protein>
    <submittedName>
        <fullName evidence="1">Uncharacterized protein</fullName>
    </submittedName>
</protein>
<proteinExistence type="predicted"/>
<name>A0A420Y6L4_9PEZI</name>
<dbReference type="AlphaFoldDB" id="A0A420Y6L4"/>
<keyword evidence="2" id="KW-1185">Reference proteome</keyword>
<comment type="caution">
    <text evidence="1">The sequence shown here is derived from an EMBL/GenBank/DDBJ whole genome shotgun (WGS) entry which is preliminary data.</text>
</comment>
<dbReference type="EMBL" id="QVQW01000042">
    <property type="protein sequence ID" value="RKU43524.1"/>
    <property type="molecule type" value="Genomic_DNA"/>
</dbReference>
<reference evidence="1 2" key="1">
    <citation type="submission" date="2018-08" db="EMBL/GenBank/DDBJ databases">
        <title>Draft genome of the lignicolous fungus Coniochaeta pulveracea.</title>
        <authorList>
            <person name="Borstlap C.J."/>
            <person name="De Witt R.N."/>
            <person name="Botha A."/>
            <person name="Volschenk H."/>
        </authorList>
    </citation>
    <scope>NUCLEOTIDE SEQUENCE [LARGE SCALE GENOMIC DNA]</scope>
    <source>
        <strain evidence="1 2">CAB683</strain>
    </source>
</reference>